<name>A0A7L5BSD2_9RHOB</name>
<sequence length="59" mass="6611">MSESIFPTMSAFLVRYLPRPRIEISGPQGVQASFDWQAARDSVVGRMCTATLINDVETY</sequence>
<dbReference type="AlphaFoldDB" id="A0A7L5BSD2"/>
<proteinExistence type="predicted"/>
<dbReference type="Proteomes" id="UP000503336">
    <property type="component" value="Chromosome"/>
</dbReference>
<evidence type="ECO:0000313" key="1">
    <source>
        <dbReference type="EMBL" id="QIE53960.1"/>
    </source>
</evidence>
<protein>
    <submittedName>
        <fullName evidence="1">Uncharacterized protein</fullName>
    </submittedName>
</protein>
<reference evidence="1 2" key="1">
    <citation type="submission" date="2020-02" db="EMBL/GenBank/DDBJ databases">
        <title>complete genome sequence of Rhodobacteraceae bacterium.</title>
        <authorList>
            <person name="Park J."/>
            <person name="Kim Y.-S."/>
            <person name="Kim K.-H."/>
        </authorList>
    </citation>
    <scope>NUCLEOTIDE SEQUENCE [LARGE SCALE GENOMIC DNA]</scope>
    <source>
        <strain evidence="1 2">RR4-56</strain>
    </source>
</reference>
<dbReference type="KEGG" id="hdh:G5B40_14160"/>
<keyword evidence="2" id="KW-1185">Reference proteome</keyword>
<organism evidence="1 2">
    <name type="scientific">Pikeienuella piscinae</name>
    <dbReference type="NCBI Taxonomy" id="2748098"/>
    <lineage>
        <taxon>Bacteria</taxon>
        <taxon>Pseudomonadati</taxon>
        <taxon>Pseudomonadota</taxon>
        <taxon>Alphaproteobacteria</taxon>
        <taxon>Rhodobacterales</taxon>
        <taxon>Paracoccaceae</taxon>
        <taxon>Pikeienuella</taxon>
    </lineage>
</organism>
<gene>
    <name evidence="1" type="ORF">G5B40_14160</name>
</gene>
<dbReference type="EMBL" id="CP049056">
    <property type="protein sequence ID" value="QIE53960.1"/>
    <property type="molecule type" value="Genomic_DNA"/>
</dbReference>
<evidence type="ECO:0000313" key="2">
    <source>
        <dbReference type="Proteomes" id="UP000503336"/>
    </source>
</evidence>
<accession>A0A7L5BSD2</accession>